<keyword evidence="1" id="KW-0479">Metal-binding</keyword>
<dbReference type="CDD" id="cd00838">
    <property type="entry name" value="MPP_superfamily"/>
    <property type="match status" value="1"/>
</dbReference>
<evidence type="ECO:0000259" key="5">
    <source>
        <dbReference type="Pfam" id="PF00149"/>
    </source>
</evidence>
<keyword evidence="7" id="KW-1185">Reference proteome</keyword>
<comment type="similarity">
    <text evidence="4">Belongs to the cyclic nucleotide phosphodiesterase class-III family.</text>
</comment>
<keyword evidence="3" id="KW-0408">Iron</keyword>
<dbReference type="Gene3D" id="3.60.21.10">
    <property type="match status" value="1"/>
</dbReference>
<evidence type="ECO:0000256" key="2">
    <source>
        <dbReference type="ARBA" id="ARBA00022801"/>
    </source>
</evidence>
<feature type="domain" description="Calcineurin-like phosphoesterase" evidence="5">
    <location>
        <begin position="4"/>
        <end position="226"/>
    </location>
</feature>
<evidence type="ECO:0000256" key="1">
    <source>
        <dbReference type="ARBA" id="ARBA00022723"/>
    </source>
</evidence>
<dbReference type="PANTHER" id="PTHR42988:SF2">
    <property type="entry name" value="CYCLIC NUCLEOTIDE PHOSPHODIESTERASE CBUA0032-RELATED"/>
    <property type="match status" value="1"/>
</dbReference>
<reference evidence="6 7" key="1">
    <citation type="submission" date="2020-08" db="EMBL/GenBank/DDBJ databases">
        <title>Genomic Encyclopedia of Type Strains, Phase IV (KMG-IV): sequencing the most valuable type-strain genomes for metagenomic binning, comparative biology and taxonomic classification.</title>
        <authorList>
            <person name="Goeker M."/>
        </authorList>
    </citation>
    <scope>NUCLEOTIDE SEQUENCE [LARGE SCALE GENOMIC DNA]</scope>
    <source>
        <strain evidence="6 7">DSM 16268</strain>
    </source>
</reference>
<dbReference type="RefSeq" id="WP_183854899.1">
    <property type="nucleotide sequence ID" value="NZ_JACHOO010000003.1"/>
</dbReference>
<proteinExistence type="inferred from homology"/>
<dbReference type="GO" id="GO:0046872">
    <property type="term" value="F:metal ion binding"/>
    <property type="evidence" value="ECO:0007669"/>
    <property type="project" value="UniProtKB-KW"/>
</dbReference>
<evidence type="ECO:0000256" key="3">
    <source>
        <dbReference type="ARBA" id="ARBA00023004"/>
    </source>
</evidence>
<organism evidence="6 7">
    <name type="scientific">Prosthecomicrobium pneumaticum</name>
    <dbReference type="NCBI Taxonomy" id="81895"/>
    <lineage>
        <taxon>Bacteria</taxon>
        <taxon>Pseudomonadati</taxon>
        <taxon>Pseudomonadota</taxon>
        <taxon>Alphaproteobacteria</taxon>
        <taxon>Hyphomicrobiales</taxon>
        <taxon>Kaistiaceae</taxon>
        <taxon>Prosthecomicrobium</taxon>
    </lineage>
</organism>
<dbReference type="PANTHER" id="PTHR42988">
    <property type="entry name" value="PHOSPHOHYDROLASE"/>
    <property type="match status" value="1"/>
</dbReference>
<accession>A0A7W9FLD1</accession>
<sequence length="298" mass="32206">MFQLAHLSDPHLGPLPKPKTLELASKRFFGYVNWQRNRIKALAGPILADLIEDMRGQAPDHVAVTGDLVNIALPQEIAAAALWLEALGPPHHVSVVPGNHDAYVPGALKAACRAWRPYLLGDEGALHERVTFPFVRRRGPVGLVCLSTAQASAPLMATGTVPPTELDLAGEALARLRAEGLFRVVLIHHPPFKDATAWHKRLIGSGRVRAMLRQHGAELVLHGHTHLDTFVRIDGPDGPIPVVGVPSASNAPGGEKPAARYNLFRIEGEPGAWRCLQVERGYGDEGAAIGTVRERRVA</sequence>
<dbReference type="InterPro" id="IPR050884">
    <property type="entry name" value="CNP_phosphodiesterase-III"/>
</dbReference>
<comment type="caution">
    <text evidence="6">The sequence shown here is derived from an EMBL/GenBank/DDBJ whole genome shotgun (WGS) entry which is preliminary data.</text>
</comment>
<dbReference type="SUPFAM" id="SSF56300">
    <property type="entry name" value="Metallo-dependent phosphatases"/>
    <property type="match status" value="1"/>
</dbReference>
<evidence type="ECO:0000256" key="4">
    <source>
        <dbReference type="ARBA" id="ARBA00025742"/>
    </source>
</evidence>
<name>A0A7W9FLD1_9HYPH</name>
<keyword evidence="2" id="KW-0378">Hydrolase</keyword>
<dbReference type="EMBL" id="JACHOO010000003">
    <property type="protein sequence ID" value="MBB5752786.1"/>
    <property type="molecule type" value="Genomic_DNA"/>
</dbReference>
<dbReference type="Proteomes" id="UP000523821">
    <property type="component" value="Unassembled WGS sequence"/>
</dbReference>
<dbReference type="InterPro" id="IPR029052">
    <property type="entry name" value="Metallo-depent_PP-like"/>
</dbReference>
<gene>
    <name evidence="6" type="ORF">GGQ63_001840</name>
</gene>
<dbReference type="Pfam" id="PF00149">
    <property type="entry name" value="Metallophos"/>
    <property type="match status" value="1"/>
</dbReference>
<protein>
    <submittedName>
        <fullName evidence="6">3',5'-cyclic AMP phosphodiesterase CpdA</fullName>
    </submittedName>
</protein>
<dbReference type="InterPro" id="IPR004843">
    <property type="entry name" value="Calcineurin-like_PHP"/>
</dbReference>
<evidence type="ECO:0000313" key="6">
    <source>
        <dbReference type="EMBL" id="MBB5752786.1"/>
    </source>
</evidence>
<dbReference type="AlphaFoldDB" id="A0A7W9FLD1"/>
<evidence type="ECO:0000313" key="7">
    <source>
        <dbReference type="Proteomes" id="UP000523821"/>
    </source>
</evidence>
<dbReference type="GO" id="GO:0016787">
    <property type="term" value="F:hydrolase activity"/>
    <property type="evidence" value="ECO:0007669"/>
    <property type="project" value="UniProtKB-KW"/>
</dbReference>